<dbReference type="GO" id="GO:0016616">
    <property type="term" value="F:oxidoreductase activity, acting on the CH-OH group of donors, NAD or NADP as acceptor"/>
    <property type="evidence" value="ECO:0007669"/>
    <property type="project" value="InterPro"/>
</dbReference>
<evidence type="ECO:0000256" key="8">
    <source>
        <dbReference type="ARBA" id="ARBA00066487"/>
    </source>
</evidence>
<accession>A0A099W241</accession>
<dbReference type="Proteomes" id="UP000539064">
    <property type="component" value="Unassembled WGS sequence"/>
</dbReference>
<protein>
    <recommendedName>
        <fullName evidence="8">6-phospho-beta-glucosidase</fullName>
        <ecNumber evidence="8">3.2.1.86</ecNumber>
    </recommendedName>
</protein>
<feature type="site" description="Increases basicity of active site Tyr" evidence="11">
    <location>
        <position position="112"/>
    </location>
</feature>
<gene>
    <name evidence="14" type="ORF">EP57_13960</name>
    <name evidence="15" type="ORF">HCA52_02095</name>
    <name evidence="16" type="ORF">HCB26_15465</name>
</gene>
<keyword evidence="4 12" id="KW-0520">NAD</keyword>
<evidence type="ECO:0000256" key="2">
    <source>
        <dbReference type="ARBA" id="ARBA00022723"/>
    </source>
</evidence>
<dbReference type="EMBL" id="JNFA01000028">
    <property type="protein sequence ID" value="KGL39032.1"/>
    <property type="molecule type" value="Genomic_DNA"/>
</dbReference>
<dbReference type="FunFam" id="3.40.50.720:FF:000163">
    <property type="entry name" value="6-phospho-beta-glucosidase"/>
    <property type="match status" value="1"/>
</dbReference>
<keyword evidence="10" id="KW-0408">Iron</keyword>
<evidence type="ECO:0000313" key="19">
    <source>
        <dbReference type="Proteomes" id="UP000539064"/>
    </source>
</evidence>
<dbReference type="RefSeq" id="WP_036087532.1">
    <property type="nucleotide sequence ID" value="NZ_CBCSHQ010000003.1"/>
</dbReference>
<dbReference type="STRING" id="1552123.EP57_13960"/>
<evidence type="ECO:0000256" key="5">
    <source>
        <dbReference type="ARBA" id="ARBA00023211"/>
    </source>
</evidence>
<dbReference type="PANTHER" id="PTHR32092">
    <property type="entry name" value="6-PHOSPHO-BETA-GLUCOSIDASE-RELATED"/>
    <property type="match status" value="1"/>
</dbReference>
<evidence type="ECO:0000256" key="9">
    <source>
        <dbReference type="PIRSR" id="PIRSR601088-2"/>
    </source>
</evidence>
<reference evidence="14 17" key="1">
    <citation type="submission" date="2014-05" db="EMBL/GenBank/DDBJ databases">
        <title>Novel Listeriaceae from food processing environments.</title>
        <authorList>
            <person name="den Bakker H.C."/>
        </authorList>
    </citation>
    <scope>NUCLEOTIDE SEQUENCE [LARGE SCALE GENOMIC DNA]</scope>
    <source>
        <strain evidence="14 17">FSL A5-0281</strain>
    </source>
</reference>
<dbReference type="OrthoDB" id="9808275at2"/>
<proteinExistence type="inferred from homology"/>
<dbReference type="Pfam" id="PF02056">
    <property type="entry name" value="Glyco_hydro_4"/>
    <property type="match status" value="1"/>
</dbReference>
<evidence type="ECO:0000313" key="15">
    <source>
        <dbReference type="EMBL" id="MBC1792194.1"/>
    </source>
</evidence>
<evidence type="ECO:0000259" key="13">
    <source>
        <dbReference type="Pfam" id="PF11975"/>
    </source>
</evidence>
<evidence type="ECO:0000256" key="11">
    <source>
        <dbReference type="PIRSR" id="PIRSR601088-4"/>
    </source>
</evidence>
<keyword evidence="7 12" id="KW-0326">Glycosidase</keyword>
<dbReference type="CDD" id="cd05296">
    <property type="entry name" value="GH4_P_beta_glucosidase"/>
    <property type="match status" value="1"/>
</dbReference>
<keyword evidence="10" id="KW-0533">Nickel</keyword>
<dbReference type="GO" id="GO:0008706">
    <property type="term" value="F:6-phospho-beta-glucosidase activity"/>
    <property type="evidence" value="ECO:0007669"/>
    <property type="project" value="UniProtKB-EC"/>
</dbReference>
<dbReference type="InterPro" id="IPR036291">
    <property type="entry name" value="NAD(P)-bd_dom_sf"/>
</dbReference>
<dbReference type="SUPFAM" id="SSF56327">
    <property type="entry name" value="LDH C-terminal domain-like"/>
    <property type="match status" value="1"/>
</dbReference>
<dbReference type="Gene3D" id="3.40.50.720">
    <property type="entry name" value="NAD(P)-binding Rossmann-like Domain"/>
    <property type="match status" value="1"/>
</dbReference>
<dbReference type="InterPro" id="IPR022616">
    <property type="entry name" value="Glyco_hydro_4_C"/>
</dbReference>
<dbReference type="InterPro" id="IPR015955">
    <property type="entry name" value="Lactate_DH/Glyco_Ohase_4_C"/>
</dbReference>
<dbReference type="Gene3D" id="3.90.110.10">
    <property type="entry name" value="Lactate dehydrogenase/glycoside hydrolase, family 4, C-terminal"/>
    <property type="match status" value="1"/>
</dbReference>
<evidence type="ECO:0000313" key="16">
    <source>
        <dbReference type="EMBL" id="MBC2167975.1"/>
    </source>
</evidence>
<comment type="cofactor">
    <cofactor evidence="12">
        <name>NAD(+)</name>
        <dbReference type="ChEBI" id="CHEBI:57540"/>
    </cofactor>
    <text evidence="12">Binds 1 NAD(+) per subunit.</text>
</comment>
<organism evidence="14 17">
    <name type="scientific">Listeria booriae</name>
    <dbReference type="NCBI Taxonomy" id="1552123"/>
    <lineage>
        <taxon>Bacteria</taxon>
        <taxon>Bacillati</taxon>
        <taxon>Bacillota</taxon>
        <taxon>Bacilli</taxon>
        <taxon>Bacillales</taxon>
        <taxon>Listeriaceae</taxon>
        <taxon>Listeria</taxon>
    </lineage>
</organism>
<evidence type="ECO:0000313" key="18">
    <source>
        <dbReference type="Proteomes" id="UP000519573"/>
    </source>
</evidence>
<evidence type="ECO:0000256" key="10">
    <source>
        <dbReference type="PIRSR" id="PIRSR601088-3"/>
    </source>
</evidence>
<dbReference type="PROSITE" id="PS01324">
    <property type="entry name" value="GLYCOSYL_HYDROL_F4"/>
    <property type="match status" value="1"/>
</dbReference>
<dbReference type="GO" id="GO:0046872">
    <property type="term" value="F:metal ion binding"/>
    <property type="evidence" value="ECO:0007669"/>
    <property type="project" value="UniProtKB-KW"/>
</dbReference>
<evidence type="ECO:0000256" key="7">
    <source>
        <dbReference type="ARBA" id="ARBA00023295"/>
    </source>
</evidence>
<dbReference type="Proteomes" id="UP000029844">
    <property type="component" value="Unassembled WGS sequence"/>
</dbReference>
<dbReference type="EMBL" id="JAARYH010000009">
    <property type="protein sequence ID" value="MBC2167975.1"/>
    <property type="molecule type" value="Genomic_DNA"/>
</dbReference>
<evidence type="ECO:0000256" key="12">
    <source>
        <dbReference type="RuleBase" id="RU361152"/>
    </source>
</evidence>
<dbReference type="InterPro" id="IPR019802">
    <property type="entry name" value="GlycHydrolase_4_CS"/>
</dbReference>
<dbReference type="EMBL" id="JAARVG010000002">
    <property type="protein sequence ID" value="MBC1792194.1"/>
    <property type="molecule type" value="Genomic_DNA"/>
</dbReference>
<evidence type="ECO:0000256" key="3">
    <source>
        <dbReference type="ARBA" id="ARBA00022801"/>
    </source>
</evidence>
<dbReference type="PANTHER" id="PTHR32092:SF5">
    <property type="entry name" value="6-PHOSPHO-BETA-GLUCOSIDASE"/>
    <property type="match status" value="1"/>
</dbReference>
<keyword evidence="6" id="KW-0119">Carbohydrate metabolism</keyword>
<name>A0A099W241_9LIST</name>
<dbReference type="eggNOG" id="COG1486">
    <property type="taxonomic scope" value="Bacteria"/>
</dbReference>
<dbReference type="InterPro" id="IPR001088">
    <property type="entry name" value="Glyco_hydro_4"/>
</dbReference>
<keyword evidence="3 12" id="KW-0378">Hydrolase</keyword>
<evidence type="ECO:0000256" key="4">
    <source>
        <dbReference type="ARBA" id="ARBA00023027"/>
    </source>
</evidence>
<keyword evidence="2 10" id="KW-0479">Metal-binding</keyword>
<feature type="domain" description="Glycosyl hydrolase family 4 C-terminal" evidence="13">
    <location>
        <begin position="197"/>
        <end position="412"/>
    </location>
</feature>
<evidence type="ECO:0000313" key="14">
    <source>
        <dbReference type="EMBL" id="KGL39032.1"/>
    </source>
</evidence>
<dbReference type="SUPFAM" id="SSF51735">
    <property type="entry name" value="NAD(P)-binding Rossmann-fold domains"/>
    <property type="match status" value="1"/>
</dbReference>
<sequence>MSKGIKIATIGGGSSYTPELIEGFIKRQNELPVREIWLVDVPAGKEKLEIVGNLAKRMVEKAGADIEIHLTMDREEALKGADFVTTQLRVGQLDARVKDERIPNSHGVVGQETNGPGGMFKGFRTIPVILDICKDMERLCPKAWLINFANPAGMVTEAVLRYSNIKKVVGLCNGPIGIEKNIADILGVDHSEIYVEFVGLNHMVFAKTVYKDGEDVTAEVVTKMTEGESGSTLKNINATGWDATFLRTLNMIPIDYLRYYWQTRTQLEDQQAAYEKHGTRAEVVKRVEAELFELYKDVDLAEKPKQLEQRGGAYYSEAACNLINSIYNDKRDIQIVNTRNNGAILDIDPDSAIETNCVITRQGPIPLASGHLPVAINGIIQQIKTVERLTAEAAVTGDYDKALLALTVNPLVPSDTDARVLLDELLEAHKEHLPLFFKNK</sequence>
<dbReference type="GeneID" id="58718445"/>
<feature type="binding site" evidence="10">
    <location>
        <position position="172"/>
    </location>
    <ligand>
        <name>Mn(2+)</name>
        <dbReference type="ChEBI" id="CHEBI:29035"/>
    </ligand>
</feature>
<feature type="binding site" evidence="9">
    <location>
        <position position="96"/>
    </location>
    <ligand>
        <name>substrate</name>
    </ligand>
</feature>
<dbReference type="PRINTS" id="PR00732">
    <property type="entry name" value="GLHYDRLASE4"/>
</dbReference>
<dbReference type="Proteomes" id="UP000519573">
    <property type="component" value="Unassembled WGS sequence"/>
</dbReference>
<comment type="caution">
    <text evidence="14">The sequence shown here is derived from an EMBL/GenBank/DDBJ whole genome shotgun (WGS) entry which is preliminary data.</text>
</comment>
<dbReference type="AlphaFoldDB" id="A0A099W241"/>
<comment type="similarity">
    <text evidence="1 12">Belongs to the glycosyl hydrolase 4 family.</text>
</comment>
<feature type="binding site" evidence="9">
    <location>
        <position position="150"/>
    </location>
    <ligand>
        <name>substrate</name>
    </ligand>
</feature>
<evidence type="ECO:0000256" key="1">
    <source>
        <dbReference type="ARBA" id="ARBA00010141"/>
    </source>
</evidence>
<evidence type="ECO:0000313" key="17">
    <source>
        <dbReference type="Proteomes" id="UP000029844"/>
    </source>
</evidence>
<evidence type="ECO:0000256" key="6">
    <source>
        <dbReference type="ARBA" id="ARBA00023277"/>
    </source>
</evidence>
<dbReference type="EC" id="3.2.1.86" evidence="8"/>
<dbReference type="GO" id="GO:0005975">
    <property type="term" value="P:carbohydrate metabolic process"/>
    <property type="evidence" value="ECO:0007669"/>
    <property type="project" value="InterPro"/>
</dbReference>
<keyword evidence="5 10" id="KW-0464">Manganese</keyword>
<keyword evidence="10" id="KW-0170">Cobalt</keyword>
<keyword evidence="17" id="KW-1185">Reference proteome</keyword>
<reference evidence="18 19" key="2">
    <citation type="submission" date="2020-03" db="EMBL/GenBank/DDBJ databases">
        <title>Soil Listeria distribution.</title>
        <authorList>
            <person name="Liao J."/>
            <person name="Wiedmann M."/>
        </authorList>
    </citation>
    <scope>NUCLEOTIDE SEQUENCE [LARGE SCALE GENOMIC DNA]</scope>
    <source>
        <strain evidence="16 18">FSL L7-0245</strain>
        <strain evidence="15 19">FSL L7-0978</strain>
    </source>
</reference>
<dbReference type="Pfam" id="PF11975">
    <property type="entry name" value="Glyco_hydro_4C"/>
    <property type="match status" value="1"/>
</dbReference>
<feature type="binding site" evidence="10">
    <location>
        <position position="202"/>
    </location>
    <ligand>
        <name>Mn(2+)</name>
        <dbReference type="ChEBI" id="CHEBI:29035"/>
    </ligand>
</feature>